<reference evidence="1" key="1">
    <citation type="submission" date="2020-02" db="EMBL/GenBank/DDBJ databases">
        <authorList>
            <person name="Meier V. D."/>
        </authorList>
    </citation>
    <scope>NUCLEOTIDE SEQUENCE</scope>
    <source>
        <strain evidence="1">AVDCRST_MAG93</strain>
    </source>
</reference>
<evidence type="ECO:0000313" key="1">
    <source>
        <dbReference type="EMBL" id="CAA9260521.1"/>
    </source>
</evidence>
<dbReference type="EMBL" id="CADCTR010000728">
    <property type="protein sequence ID" value="CAA9260521.1"/>
    <property type="molecule type" value="Genomic_DNA"/>
</dbReference>
<protein>
    <submittedName>
        <fullName evidence="1">Uncharacterized protein</fullName>
    </submittedName>
</protein>
<organism evidence="1">
    <name type="scientific">uncultured Chloroflexia bacterium</name>
    <dbReference type="NCBI Taxonomy" id="1672391"/>
    <lineage>
        <taxon>Bacteria</taxon>
        <taxon>Bacillati</taxon>
        <taxon>Chloroflexota</taxon>
        <taxon>Chloroflexia</taxon>
        <taxon>environmental samples</taxon>
    </lineage>
</organism>
<dbReference type="AlphaFoldDB" id="A0A6J4IVV8"/>
<sequence>ERRAVQPAPHCLFRRSGTTKRLHAAAKPIFAPLRTARHLEFTGDVSPAAYGFRLGSRQPAEHAQPGCGADGYHTARCADH</sequence>
<feature type="non-terminal residue" evidence="1">
    <location>
        <position position="80"/>
    </location>
</feature>
<gene>
    <name evidence="1" type="ORF">AVDCRST_MAG93-2163</name>
</gene>
<name>A0A6J4IVV8_9CHLR</name>
<accession>A0A6J4IVV8</accession>
<feature type="non-terminal residue" evidence="1">
    <location>
        <position position="1"/>
    </location>
</feature>
<proteinExistence type="predicted"/>